<dbReference type="EMBL" id="ML993952">
    <property type="protein sequence ID" value="KAF2202021.1"/>
    <property type="molecule type" value="Genomic_DNA"/>
</dbReference>
<feature type="signal peptide" evidence="1">
    <location>
        <begin position="1"/>
        <end position="17"/>
    </location>
</feature>
<reference evidence="2" key="1">
    <citation type="journal article" date="2020" name="Stud. Mycol.">
        <title>101 Dothideomycetes genomes: a test case for predicting lifestyles and emergence of pathogens.</title>
        <authorList>
            <person name="Haridas S."/>
            <person name="Albert R."/>
            <person name="Binder M."/>
            <person name="Bloem J."/>
            <person name="Labutti K."/>
            <person name="Salamov A."/>
            <person name="Andreopoulos B."/>
            <person name="Baker S."/>
            <person name="Barry K."/>
            <person name="Bills G."/>
            <person name="Bluhm B."/>
            <person name="Cannon C."/>
            <person name="Castanera R."/>
            <person name="Culley D."/>
            <person name="Daum C."/>
            <person name="Ezra D."/>
            <person name="Gonzalez J."/>
            <person name="Henrissat B."/>
            <person name="Kuo A."/>
            <person name="Liang C."/>
            <person name="Lipzen A."/>
            <person name="Lutzoni F."/>
            <person name="Magnuson J."/>
            <person name="Mondo S."/>
            <person name="Nolan M."/>
            <person name="Ohm R."/>
            <person name="Pangilinan J."/>
            <person name="Park H.-J."/>
            <person name="Ramirez L."/>
            <person name="Alfaro M."/>
            <person name="Sun H."/>
            <person name="Tritt A."/>
            <person name="Yoshinaga Y."/>
            <person name="Zwiers L.-H."/>
            <person name="Turgeon B."/>
            <person name="Goodwin S."/>
            <person name="Spatafora J."/>
            <person name="Crous P."/>
            <person name="Grigoriev I."/>
        </authorList>
    </citation>
    <scope>NUCLEOTIDE SEQUENCE</scope>
    <source>
        <strain evidence="2">ATCC 74209</strain>
    </source>
</reference>
<dbReference type="OrthoDB" id="2820488at2759"/>
<accession>A0A9P4JM99</accession>
<organism evidence="2 3">
    <name type="scientific">Delitschia confertaspora ATCC 74209</name>
    <dbReference type="NCBI Taxonomy" id="1513339"/>
    <lineage>
        <taxon>Eukaryota</taxon>
        <taxon>Fungi</taxon>
        <taxon>Dikarya</taxon>
        <taxon>Ascomycota</taxon>
        <taxon>Pezizomycotina</taxon>
        <taxon>Dothideomycetes</taxon>
        <taxon>Pleosporomycetidae</taxon>
        <taxon>Pleosporales</taxon>
        <taxon>Delitschiaceae</taxon>
        <taxon>Delitschia</taxon>
    </lineage>
</organism>
<keyword evidence="3" id="KW-1185">Reference proteome</keyword>
<feature type="chain" id="PRO_5040354181" description="SnoaL-like polyketide cyclase" evidence="1">
    <location>
        <begin position="18"/>
        <end position="160"/>
    </location>
</feature>
<evidence type="ECO:0008006" key="4">
    <source>
        <dbReference type="Google" id="ProtNLM"/>
    </source>
</evidence>
<proteinExistence type="predicted"/>
<dbReference type="Proteomes" id="UP000799536">
    <property type="component" value="Unassembled WGS sequence"/>
</dbReference>
<comment type="caution">
    <text evidence="2">The sequence shown here is derived from an EMBL/GenBank/DDBJ whole genome shotgun (WGS) entry which is preliminary data.</text>
</comment>
<dbReference type="Gene3D" id="3.10.450.50">
    <property type="match status" value="1"/>
</dbReference>
<protein>
    <recommendedName>
        <fullName evidence="4">SnoaL-like polyketide cyclase</fullName>
    </recommendedName>
</protein>
<dbReference type="AlphaFoldDB" id="A0A9P4JM99"/>
<gene>
    <name evidence="2" type="ORF">GQ43DRAFT_485858</name>
</gene>
<keyword evidence="1" id="KW-0732">Signal</keyword>
<evidence type="ECO:0000313" key="2">
    <source>
        <dbReference type="EMBL" id="KAF2202021.1"/>
    </source>
</evidence>
<evidence type="ECO:0000313" key="3">
    <source>
        <dbReference type="Proteomes" id="UP000799536"/>
    </source>
</evidence>
<dbReference type="SUPFAM" id="SSF54427">
    <property type="entry name" value="NTF2-like"/>
    <property type="match status" value="1"/>
</dbReference>
<dbReference type="InterPro" id="IPR032710">
    <property type="entry name" value="NTF2-like_dom_sf"/>
</dbReference>
<sequence>MRTTLFTLVLAPLLAIAAPTGISNTPSRIVERAPSVVTPPPCVAMNPAPSVNETKARHDKFANAFLVKKNLTEAFEYIGASYKNHNPAAKDGPNSALDILGPVWPNAKITVLRTAFKDTQGWLNYRVSGMGEIVDRYRWEKGCIVEHWDQGEKFPSDTKK</sequence>
<name>A0A9P4JM99_9PLEO</name>
<evidence type="ECO:0000256" key="1">
    <source>
        <dbReference type="SAM" id="SignalP"/>
    </source>
</evidence>